<keyword evidence="2" id="KW-0472">Membrane</keyword>
<evidence type="ECO:0000256" key="1">
    <source>
        <dbReference type="SAM" id="Coils"/>
    </source>
</evidence>
<feature type="transmembrane region" description="Helical" evidence="2">
    <location>
        <begin position="310"/>
        <end position="343"/>
    </location>
</feature>
<dbReference type="RefSeq" id="WP_160730860.1">
    <property type="nucleotide sequence ID" value="NZ_WTYP01000002.1"/>
</dbReference>
<proteinExistence type="predicted"/>
<evidence type="ECO:0000256" key="2">
    <source>
        <dbReference type="SAM" id="Phobius"/>
    </source>
</evidence>
<protein>
    <submittedName>
        <fullName evidence="3">DUF3667 domain-containing protein</fullName>
    </submittedName>
</protein>
<sequence>MSGEIGDISGAVGEGVLGAGLAGAVEPKTGTDTPGPDGHTHESACLNCDTPLMGAHCHNCGQRAHVHRSLRGFMHDLVHGVLHFEGKFWRTMPLLIWRPGKVMREYIDGKRARYLSPIALFLFTVFVSFALFNANGGFGDISPEVQGATSAELQESLKQADRTVADLNDQLASAELTAEERVALRERIRGATASRDLIAKLAETGAASDGSGSLIKPTITVDPSDLAAAVQGETNDAATASSVEETATDEAANWLEQSWEKARDNPGLLLYKLQTNAYKLSWLLIPLSLPFMWILFPFSRRFKLYDHTVVVTYSISFMTMLAVIMSVGIAYQIWPLIALPALYAPFHLYRSLRGAYGLSRFGAIWRMLVLSVSIWITMTLFILIMIGIVVA</sequence>
<accession>A0A6I4V439</accession>
<organism evidence="3 4">
    <name type="scientific">Pontixanthobacter luteolus</name>
    <dbReference type="NCBI Taxonomy" id="295089"/>
    <lineage>
        <taxon>Bacteria</taxon>
        <taxon>Pseudomonadati</taxon>
        <taxon>Pseudomonadota</taxon>
        <taxon>Alphaproteobacteria</taxon>
        <taxon>Sphingomonadales</taxon>
        <taxon>Erythrobacteraceae</taxon>
        <taxon>Pontixanthobacter</taxon>
    </lineage>
</organism>
<comment type="caution">
    <text evidence="3">The sequence shown here is derived from an EMBL/GenBank/DDBJ whole genome shotgun (WGS) entry which is preliminary data.</text>
</comment>
<keyword evidence="1" id="KW-0175">Coiled coil</keyword>
<feature type="coiled-coil region" evidence="1">
    <location>
        <begin position="150"/>
        <end position="177"/>
    </location>
</feature>
<feature type="transmembrane region" description="Helical" evidence="2">
    <location>
        <begin position="280"/>
        <end position="298"/>
    </location>
</feature>
<evidence type="ECO:0000313" key="4">
    <source>
        <dbReference type="Proteomes" id="UP000471435"/>
    </source>
</evidence>
<keyword evidence="4" id="KW-1185">Reference proteome</keyword>
<dbReference type="AlphaFoldDB" id="A0A6I4V439"/>
<feature type="transmembrane region" description="Helical" evidence="2">
    <location>
        <begin position="363"/>
        <end position="390"/>
    </location>
</feature>
<gene>
    <name evidence="3" type="ORF">GRI43_09330</name>
</gene>
<keyword evidence="2" id="KW-0812">Transmembrane</keyword>
<dbReference type="EMBL" id="WTYP01000002">
    <property type="protein sequence ID" value="MXP47580.1"/>
    <property type="molecule type" value="Genomic_DNA"/>
</dbReference>
<keyword evidence="2" id="KW-1133">Transmembrane helix</keyword>
<reference evidence="3 4" key="1">
    <citation type="submission" date="2019-12" db="EMBL/GenBank/DDBJ databases">
        <title>Genomic-based taxomic classification of the family Erythrobacteraceae.</title>
        <authorList>
            <person name="Xu L."/>
        </authorList>
    </citation>
    <scope>NUCLEOTIDE SEQUENCE [LARGE SCALE GENOMIC DNA]</scope>
    <source>
        <strain evidence="3 4">SW-109</strain>
    </source>
</reference>
<dbReference type="Proteomes" id="UP000471435">
    <property type="component" value="Unassembled WGS sequence"/>
</dbReference>
<evidence type="ECO:0000313" key="3">
    <source>
        <dbReference type="EMBL" id="MXP47580.1"/>
    </source>
</evidence>
<dbReference type="Pfam" id="PF12412">
    <property type="entry name" value="DUF3667"/>
    <property type="match status" value="1"/>
</dbReference>
<dbReference type="InterPro" id="IPR022134">
    <property type="entry name" value="DUF3667"/>
</dbReference>
<feature type="transmembrane region" description="Helical" evidence="2">
    <location>
        <begin position="114"/>
        <end position="132"/>
    </location>
</feature>
<dbReference type="OrthoDB" id="9111327at2"/>
<name>A0A6I4V439_9SPHN</name>